<comment type="caution">
    <text evidence="1">The sequence shown here is derived from an EMBL/GenBank/DDBJ whole genome shotgun (WGS) entry which is preliminary data.</text>
</comment>
<dbReference type="EMBL" id="MU970049">
    <property type="protein sequence ID" value="KAK9324537.1"/>
    <property type="molecule type" value="Genomic_DNA"/>
</dbReference>
<keyword evidence="2" id="KW-1185">Reference proteome</keyword>
<organism evidence="1 2">
    <name type="scientific">Lipomyces orientalis</name>
    <dbReference type="NCBI Taxonomy" id="1233043"/>
    <lineage>
        <taxon>Eukaryota</taxon>
        <taxon>Fungi</taxon>
        <taxon>Dikarya</taxon>
        <taxon>Ascomycota</taxon>
        <taxon>Saccharomycotina</taxon>
        <taxon>Lipomycetes</taxon>
        <taxon>Lipomycetales</taxon>
        <taxon>Lipomycetaceae</taxon>
        <taxon>Lipomyces</taxon>
    </lineage>
</organism>
<proteinExistence type="predicted"/>
<dbReference type="Proteomes" id="UP001489719">
    <property type="component" value="Unassembled WGS sequence"/>
</dbReference>
<reference evidence="2" key="1">
    <citation type="journal article" date="2024" name="Front. Bioeng. Biotechnol.">
        <title>Genome-scale model development and genomic sequencing of the oleaginous clade Lipomyces.</title>
        <authorList>
            <person name="Czajka J.J."/>
            <person name="Han Y."/>
            <person name="Kim J."/>
            <person name="Mondo S.J."/>
            <person name="Hofstad B.A."/>
            <person name="Robles A."/>
            <person name="Haridas S."/>
            <person name="Riley R."/>
            <person name="LaButti K."/>
            <person name="Pangilinan J."/>
            <person name="Andreopoulos W."/>
            <person name="Lipzen A."/>
            <person name="Yan J."/>
            <person name="Wang M."/>
            <person name="Ng V."/>
            <person name="Grigoriev I.V."/>
            <person name="Spatafora J.W."/>
            <person name="Magnuson J.K."/>
            <person name="Baker S.E."/>
            <person name="Pomraning K.R."/>
        </authorList>
    </citation>
    <scope>NUCLEOTIDE SEQUENCE [LARGE SCALE GENOMIC DNA]</scope>
    <source>
        <strain evidence="2">CBS 10300</strain>
    </source>
</reference>
<sequence>MIVLRLAVYIYIYHGRLPTSVLCEKHNPHHSTHTTDTRRPRHSQHTMVYSPIDLKAEQNQFEADVAAVKKWWADPRWRHTKRVYAAEAIVQKRGSFNTEYPSNHQSKKLFKLLEDHDKNKTVSFTFGALDPVHVTQMAKYLDTIYVSGWQSSSTASTSNEPSPDLADYPMDTVPNKVEHLWFAQLFHDRKQREDRLSKPPAARANLDYTDFLRPIIADADTGHGGITAILKLTKMFIERGAAGIHIEDQAPGTKKCGHMAGKVLVPTSEHINRLVAIRAQADIMGTDLLCIARTDSEAATLLTSTIDYRDHPFILGSTNPRLPPLVTLMVAAEDAGRQGDELQRIEDEWIAAAGIKSYKDAVVDAIRSAGSVANKDGLIAKFVAETRGKSNDAARAIAKKLTGLDVYWDWDAPRTREGYYRIQGGTEYAVARAVAYAPFADLLWMESKYPDYAQAEQFATGVKAVHPHQWLAYNLSPSFNWTTAMSVQDQETYIARLGKLGYVWQFITLAGLHTTALAVDSFSKSYAEIGMRAYGEAVQRPEIELGVEVVKHQKWSGAEYIDSLLKMVTGGVSSTAAMGKGVTEDQFKN</sequence>
<keyword evidence="1" id="KW-0456">Lyase</keyword>
<evidence type="ECO:0000313" key="1">
    <source>
        <dbReference type="EMBL" id="KAK9324537.1"/>
    </source>
</evidence>
<accession>A0ACC3TUG0</accession>
<name>A0ACC3TUG0_9ASCO</name>
<gene>
    <name evidence="1" type="ORF">V1517DRAFT_317304</name>
</gene>
<evidence type="ECO:0000313" key="2">
    <source>
        <dbReference type="Proteomes" id="UP001489719"/>
    </source>
</evidence>
<protein>
    <submittedName>
        <fullName evidence="1">Isocitrate lyase</fullName>
    </submittedName>
</protein>